<sequence>MWCGARDGCTFEMIEGMAVFGATGGNPSGSRPNFFGRQHLTFDKGGKNVVQSEG</sequence>
<protein>
    <submittedName>
        <fullName evidence="1">Uncharacterized protein</fullName>
    </submittedName>
</protein>
<gene>
    <name evidence="1" type="ORF">EUS_07510</name>
</gene>
<organism evidence="1 2">
    <name type="scientific">[Eubacterium] siraeum 70/3</name>
    <dbReference type="NCBI Taxonomy" id="657319"/>
    <lineage>
        <taxon>Bacteria</taxon>
        <taxon>Bacillati</taxon>
        <taxon>Bacillota</taxon>
        <taxon>Clostridia</taxon>
        <taxon>Eubacteriales</taxon>
        <taxon>Oscillospiraceae</taxon>
        <taxon>Oscillospiraceae incertae sedis</taxon>
    </lineage>
</organism>
<dbReference type="BioCyc" id="ESIR657319:G136K-641-MONOMER"/>
<evidence type="ECO:0000313" key="1">
    <source>
        <dbReference type="EMBL" id="CBK96005.1"/>
    </source>
</evidence>
<reference evidence="1 2" key="1">
    <citation type="submission" date="2010-03" db="EMBL/GenBank/DDBJ databases">
        <title>The genome sequence of Eubacterium siraeum 70/3.</title>
        <authorList>
            <consortium name="metaHIT consortium -- http://www.metahit.eu/"/>
            <person name="Pajon A."/>
            <person name="Turner K."/>
            <person name="Parkhill J."/>
            <person name="Duncan S."/>
            <person name="Flint H."/>
        </authorList>
    </citation>
    <scope>NUCLEOTIDE SEQUENCE [LARGE SCALE GENOMIC DNA]</scope>
    <source>
        <strain evidence="1 2">70/3</strain>
    </source>
</reference>
<dbReference type="HOGENOM" id="CLU_3043551_0_0_9"/>
<accession>D4JSD6</accession>
<reference evidence="1 2" key="2">
    <citation type="submission" date="2010-03" db="EMBL/GenBank/DDBJ databases">
        <authorList>
            <person name="Pajon A."/>
        </authorList>
    </citation>
    <scope>NUCLEOTIDE SEQUENCE [LARGE SCALE GENOMIC DNA]</scope>
    <source>
        <strain evidence="1 2">70/3</strain>
    </source>
</reference>
<proteinExistence type="predicted"/>
<dbReference type="Proteomes" id="UP000008803">
    <property type="component" value="Chromosome"/>
</dbReference>
<dbReference type="AlphaFoldDB" id="D4JSD6"/>
<dbReference type="PATRIC" id="fig|657319.3.peg.1001"/>
<dbReference type="KEGG" id="esu:EUS_07510"/>
<evidence type="ECO:0000313" key="2">
    <source>
        <dbReference type="Proteomes" id="UP000008803"/>
    </source>
</evidence>
<dbReference type="EMBL" id="FP929044">
    <property type="protein sequence ID" value="CBK96005.1"/>
    <property type="molecule type" value="Genomic_DNA"/>
</dbReference>
<name>D4JSD6_9FIRM</name>